<dbReference type="EMBL" id="FLUQ01000001">
    <property type="protein sequence ID" value="SBW00221.1"/>
    <property type="molecule type" value="Genomic_DNA"/>
</dbReference>
<evidence type="ECO:0000256" key="1">
    <source>
        <dbReference type="SAM" id="SignalP"/>
    </source>
</evidence>
<reference evidence="2" key="1">
    <citation type="submission" date="2016-04" db="EMBL/GenBank/DDBJ databases">
        <authorList>
            <person name="Evans L.H."/>
            <person name="Alamgir A."/>
            <person name="Owens N."/>
            <person name="Weber N.D."/>
            <person name="Virtaneva K."/>
            <person name="Barbian K."/>
            <person name="Babar A."/>
            <person name="Rosenke K."/>
        </authorList>
    </citation>
    <scope>NUCLEOTIDE SEQUENCE</scope>
    <source>
        <strain evidence="2">86</strain>
    </source>
</reference>
<feature type="signal peptide" evidence="1">
    <location>
        <begin position="1"/>
        <end position="26"/>
    </location>
</feature>
<name>A0A212JLE8_9DELT</name>
<protein>
    <submittedName>
        <fullName evidence="2">Uncharacterized protein</fullName>
    </submittedName>
</protein>
<proteinExistence type="predicted"/>
<accession>A0A212JLE8</accession>
<organism evidence="2">
    <name type="scientific">uncultured delta proteobacterium</name>
    <dbReference type="NCBI Taxonomy" id="34034"/>
    <lineage>
        <taxon>Bacteria</taxon>
        <taxon>Deltaproteobacteria</taxon>
        <taxon>environmental samples</taxon>
    </lineage>
</organism>
<keyword evidence="1" id="KW-0732">Signal</keyword>
<gene>
    <name evidence="2" type="ORF">KL86DPRO_11745</name>
</gene>
<evidence type="ECO:0000313" key="2">
    <source>
        <dbReference type="EMBL" id="SBW00221.1"/>
    </source>
</evidence>
<sequence length="280" mass="30338">MIENRLKSRFALALFFTLCLPLAAFAGAMDDAHGTWKLDAAKTAKAADGSKDVPFDTVVINKDRNTLTMRDSRSGQEGMMEFTVQSPSATGADLQITGGPVLRLKMQGKKEMSLGQADGKNRREVLYFTAAPAAPAVKHVYLLEVVHGSPTDVTDAMLKGKGFKESRKRGSEDPTIYNIVYDGTVDGVDAVVEVSYYKGVTLGVTIGLPAKTAAEKKASGAVYQKVLADWTKAYGASDDPMPNMHVWLLDNDKVRLTLAEPVEGEEDPSYLLAANRPYLD</sequence>
<feature type="chain" id="PRO_5012962282" evidence="1">
    <location>
        <begin position="27"/>
        <end position="280"/>
    </location>
</feature>
<dbReference type="AlphaFoldDB" id="A0A212JLE8"/>